<dbReference type="STRING" id="1121409.SAMN02745124_01705"/>
<dbReference type="EMBL" id="FQXS01000008">
    <property type="protein sequence ID" value="SHH74799.1"/>
    <property type="molecule type" value="Genomic_DNA"/>
</dbReference>
<organism evidence="1 2">
    <name type="scientific">Desulfofustis glycolicus DSM 9705</name>
    <dbReference type="NCBI Taxonomy" id="1121409"/>
    <lineage>
        <taxon>Bacteria</taxon>
        <taxon>Pseudomonadati</taxon>
        <taxon>Thermodesulfobacteriota</taxon>
        <taxon>Desulfobulbia</taxon>
        <taxon>Desulfobulbales</taxon>
        <taxon>Desulfocapsaceae</taxon>
        <taxon>Desulfofustis</taxon>
    </lineage>
</organism>
<reference evidence="1 2" key="1">
    <citation type="submission" date="2016-11" db="EMBL/GenBank/DDBJ databases">
        <authorList>
            <person name="Jaros S."/>
            <person name="Januszkiewicz K."/>
            <person name="Wedrychowicz H."/>
        </authorList>
    </citation>
    <scope>NUCLEOTIDE SEQUENCE [LARGE SCALE GENOMIC DNA]</scope>
    <source>
        <strain evidence="1 2">DSM 9705</strain>
    </source>
</reference>
<sequence>MAEIRSTLDMVMERAARLAAEAPDVPADEVLKEDGMRLAVSYLGGEEPHLLQVLEQQPVEKQSAIRNGMAIALLRNIILPRGQGLSDQTLQSFKGLQELSGNAPDIMSICSELKQILEQYGQHQEQVRQQFDESIMNQLKMQLQQQGMQIDDTMALSPTMHPHYKEEWARVSADLNSQYNQALEQRKQLIAQRFAV</sequence>
<protein>
    <submittedName>
        <fullName evidence="1">Uncharacterized protein</fullName>
    </submittedName>
</protein>
<keyword evidence="2" id="KW-1185">Reference proteome</keyword>
<dbReference type="Proteomes" id="UP000184139">
    <property type="component" value="Unassembled WGS sequence"/>
</dbReference>
<dbReference type="RefSeq" id="WP_073375147.1">
    <property type="nucleotide sequence ID" value="NZ_FQXS01000008.1"/>
</dbReference>
<dbReference type="Pfam" id="PF20362">
    <property type="entry name" value="DUF6657"/>
    <property type="match status" value="1"/>
</dbReference>
<proteinExistence type="predicted"/>
<accession>A0A1M5VHR1</accession>
<dbReference type="AlphaFoldDB" id="A0A1M5VHR1"/>
<dbReference type="OrthoDB" id="1722738at2"/>
<evidence type="ECO:0000313" key="2">
    <source>
        <dbReference type="Proteomes" id="UP000184139"/>
    </source>
</evidence>
<gene>
    <name evidence="1" type="ORF">SAMN02745124_01705</name>
</gene>
<name>A0A1M5VHR1_9BACT</name>
<dbReference type="InterPro" id="IPR046598">
    <property type="entry name" value="DUF6657"/>
</dbReference>
<evidence type="ECO:0000313" key="1">
    <source>
        <dbReference type="EMBL" id="SHH74799.1"/>
    </source>
</evidence>